<evidence type="ECO:0000313" key="1">
    <source>
        <dbReference type="EMBL" id="KAG6453963.1"/>
    </source>
</evidence>
<evidence type="ECO:0000313" key="2">
    <source>
        <dbReference type="Proteomes" id="UP000791440"/>
    </source>
</evidence>
<sequence>MEWKLGKGDTAEQERRDVAAKVVEVRRAAGCGARVPARPPPRSLSAARAPPAHPAALLLCAWQACSPLCSRTNTTDGHKKNMTSQYKQKDQNRSNKICLGMSKCWRRSWAIH</sequence>
<name>A0A922CQC0_MANSE</name>
<reference evidence="1" key="2">
    <citation type="submission" date="2020-12" db="EMBL/GenBank/DDBJ databases">
        <authorList>
            <person name="Kanost M."/>
        </authorList>
    </citation>
    <scope>NUCLEOTIDE SEQUENCE</scope>
</reference>
<dbReference type="AlphaFoldDB" id="A0A922CQC0"/>
<keyword evidence="2" id="KW-1185">Reference proteome</keyword>
<dbReference type="Proteomes" id="UP000791440">
    <property type="component" value="Unassembled WGS sequence"/>
</dbReference>
<comment type="caution">
    <text evidence="1">The sequence shown here is derived from an EMBL/GenBank/DDBJ whole genome shotgun (WGS) entry which is preliminary data.</text>
</comment>
<accession>A0A922CQC0</accession>
<proteinExistence type="predicted"/>
<dbReference type="EMBL" id="JH668454">
    <property type="protein sequence ID" value="KAG6453963.1"/>
    <property type="molecule type" value="Genomic_DNA"/>
</dbReference>
<reference evidence="1" key="1">
    <citation type="journal article" date="2016" name="Insect Biochem. Mol. Biol.">
        <title>Multifaceted biological insights from a draft genome sequence of the tobacco hornworm moth, Manduca sexta.</title>
        <authorList>
            <person name="Kanost M.R."/>
            <person name="Arrese E.L."/>
            <person name="Cao X."/>
            <person name="Chen Y.R."/>
            <person name="Chellapilla S."/>
            <person name="Goldsmith M.R."/>
            <person name="Grosse-Wilde E."/>
            <person name="Heckel D.G."/>
            <person name="Herndon N."/>
            <person name="Jiang H."/>
            <person name="Papanicolaou A."/>
            <person name="Qu J."/>
            <person name="Soulages J.L."/>
            <person name="Vogel H."/>
            <person name="Walters J."/>
            <person name="Waterhouse R.M."/>
            <person name="Ahn S.J."/>
            <person name="Almeida F.C."/>
            <person name="An C."/>
            <person name="Aqrawi P."/>
            <person name="Bretschneider A."/>
            <person name="Bryant W.B."/>
            <person name="Bucks S."/>
            <person name="Chao H."/>
            <person name="Chevignon G."/>
            <person name="Christen J.M."/>
            <person name="Clarke D.F."/>
            <person name="Dittmer N.T."/>
            <person name="Ferguson L.C.F."/>
            <person name="Garavelou S."/>
            <person name="Gordon K.H.J."/>
            <person name="Gunaratna R.T."/>
            <person name="Han Y."/>
            <person name="Hauser F."/>
            <person name="He Y."/>
            <person name="Heidel-Fischer H."/>
            <person name="Hirsh A."/>
            <person name="Hu Y."/>
            <person name="Jiang H."/>
            <person name="Kalra D."/>
            <person name="Klinner C."/>
            <person name="Konig C."/>
            <person name="Kovar C."/>
            <person name="Kroll A.R."/>
            <person name="Kuwar S.S."/>
            <person name="Lee S.L."/>
            <person name="Lehman R."/>
            <person name="Li K."/>
            <person name="Li Z."/>
            <person name="Liang H."/>
            <person name="Lovelace S."/>
            <person name="Lu Z."/>
            <person name="Mansfield J.H."/>
            <person name="McCulloch K.J."/>
            <person name="Mathew T."/>
            <person name="Morton B."/>
            <person name="Muzny D.M."/>
            <person name="Neunemann D."/>
            <person name="Ongeri F."/>
            <person name="Pauchet Y."/>
            <person name="Pu L.L."/>
            <person name="Pyrousis I."/>
            <person name="Rao X.J."/>
            <person name="Redding A."/>
            <person name="Roesel C."/>
            <person name="Sanchez-Gracia A."/>
            <person name="Schaack S."/>
            <person name="Shukla A."/>
            <person name="Tetreau G."/>
            <person name="Wang Y."/>
            <person name="Xiong G.H."/>
            <person name="Traut W."/>
            <person name="Walsh T.K."/>
            <person name="Worley K.C."/>
            <person name="Wu D."/>
            <person name="Wu W."/>
            <person name="Wu Y.Q."/>
            <person name="Zhang X."/>
            <person name="Zou Z."/>
            <person name="Zucker H."/>
            <person name="Briscoe A.D."/>
            <person name="Burmester T."/>
            <person name="Clem R.J."/>
            <person name="Feyereisen R."/>
            <person name="Grimmelikhuijzen C.J.P."/>
            <person name="Hamodrakas S.J."/>
            <person name="Hansson B.S."/>
            <person name="Huguet E."/>
            <person name="Jermiin L.S."/>
            <person name="Lan Q."/>
            <person name="Lehman H.K."/>
            <person name="Lorenzen M."/>
            <person name="Merzendorfer H."/>
            <person name="Michalopoulos I."/>
            <person name="Morton D.B."/>
            <person name="Muthukrishnan S."/>
            <person name="Oakeshott J.G."/>
            <person name="Palmer W."/>
            <person name="Park Y."/>
            <person name="Passarelli A.L."/>
            <person name="Rozas J."/>
            <person name="Schwartz L.M."/>
            <person name="Smith W."/>
            <person name="Southgate A."/>
            <person name="Vilcinskas A."/>
            <person name="Vogt R."/>
            <person name="Wang P."/>
            <person name="Werren J."/>
            <person name="Yu X.Q."/>
            <person name="Zhou J.J."/>
            <person name="Brown S.J."/>
            <person name="Scherer S.E."/>
            <person name="Richards S."/>
            <person name="Blissard G.W."/>
        </authorList>
    </citation>
    <scope>NUCLEOTIDE SEQUENCE</scope>
</reference>
<gene>
    <name evidence="1" type="ORF">O3G_MSEX008416</name>
</gene>
<organism evidence="1 2">
    <name type="scientific">Manduca sexta</name>
    <name type="common">Tobacco hawkmoth</name>
    <name type="synonym">Tobacco hornworm</name>
    <dbReference type="NCBI Taxonomy" id="7130"/>
    <lineage>
        <taxon>Eukaryota</taxon>
        <taxon>Metazoa</taxon>
        <taxon>Ecdysozoa</taxon>
        <taxon>Arthropoda</taxon>
        <taxon>Hexapoda</taxon>
        <taxon>Insecta</taxon>
        <taxon>Pterygota</taxon>
        <taxon>Neoptera</taxon>
        <taxon>Endopterygota</taxon>
        <taxon>Lepidoptera</taxon>
        <taxon>Glossata</taxon>
        <taxon>Ditrysia</taxon>
        <taxon>Bombycoidea</taxon>
        <taxon>Sphingidae</taxon>
        <taxon>Sphinginae</taxon>
        <taxon>Sphingini</taxon>
        <taxon>Manduca</taxon>
    </lineage>
</organism>
<protein>
    <submittedName>
        <fullName evidence="1">Uncharacterized protein</fullName>
    </submittedName>
</protein>